<dbReference type="RefSeq" id="WP_279230945.1">
    <property type="nucleotide sequence ID" value="NZ_SMAL01000014.1"/>
</dbReference>
<keyword evidence="1" id="KW-0812">Transmembrane</keyword>
<keyword evidence="1" id="KW-1133">Transmembrane helix</keyword>
<reference evidence="2 3" key="1">
    <citation type="submission" date="2019-03" db="EMBL/GenBank/DDBJ databases">
        <title>Genomic Encyclopedia of Type Strains, Phase IV (KMG-IV): sequencing the most valuable type-strain genomes for metagenomic binning, comparative biology and taxonomic classification.</title>
        <authorList>
            <person name="Goeker M."/>
        </authorList>
    </citation>
    <scope>NUCLEOTIDE SEQUENCE [LARGE SCALE GENOMIC DNA]</scope>
    <source>
        <strain evidence="2 3">DSM 24629</strain>
    </source>
</reference>
<comment type="caution">
    <text evidence="2">The sequence shown here is derived from an EMBL/GenBank/DDBJ whole genome shotgun (WGS) entry which is preliminary data.</text>
</comment>
<evidence type="ECO:0000256" key="1">
    <source>
        <dbReference type="SAM" id="Phobius"/>
    </source>
</evidence>
<keyword evidence="3" id="KW-1185">Reference proteome</keyword>
<feature type="transmembrane region" description="Helical" evidence="1">
    <location>
        <begin position="12"/>
        <end position="36"/>
    </location>
</feature>
<evidence type="ECO:0000313" key="2">
    <source>
        <dbReference type="EMBL" id="TCT12105.1"/>
    </source>
</evidence>
<organism evidence="2 3">
    <name type="scientific">Natranaerovirga pectinivora</name>
    <dbReference type="NCBI Taxonomy" id="682400"/>
    <lineage>
        <taxon>Bacteria</taxon>
        <taxon>Bacillati</taxon>
        <taxon>Bacillota</taxon>
        <taxon>Clostridia</taxon>
        <taxon>Lachnospirales</taxon>
        <taxon>Natranaerovirgaceae</taxon>
        <taxon>Natranaerovirga</taxon>
    </lineage>
</organism>
<keyword evidence="1" id="KW-0472">Membrane</keyword>
<evidence type="ECO:0000313" key="3">
    <source>
        <dbReference type="Proteomes" id="UP000294902"/>
    </source>
</evidence>
<gene>
    <name evidence="2" type="ORF">EDC18_1144</name>
</gene>
<dbReference type="EMBL" id="SMAL01000014">
    <property type="protein sequence ID" value="TCT12105.1"/>
    <property type="molecule type" value="Genomic_DNA"/>
</dbReference>
<name>A0A4R3MK16_9FIRM</name>
<protein>
    <submittedName>
        <fullName evidence="2">Uncharacterized protein</fullName>
    </submittedName>
</protein>
<sequence length="41" mass="4169">MSAKMVGKVNIILGIVTIVVSVAVGTLSIIFGGLLLKRGAE</sequence>
<accession>A0A4R3MK16</accession>
<dbReference type="AlphaFoldDB" id="A0A4R3MK16"/>
<proteinExistence type="predicted"/>
<dbReference type="Proteomes" id="UP000294902">
    <property type="component" value="Unassembled WGS sequence"/>
</dbReference>